<dbReference type="Proteomes" id="UP000323646">
    <property type="component" value="Unassembled WGS sequence"/>
</dbReference>
<dbReference type="InterPro" id="IPR023214">
    <property type="entry name" value="HAD_sf"/>
</dbReference>
<dbReference type="PANTHER" id="PTHR31284">
    <property type="entry name" value="ACID PHOSPHATASE-LIKE PROTEIN"/>
    <property type="match status" value="1"/>
</dbReference>
<dbReference type="GO" id="GO:0009279">
    <property type="term" value="C:cell outer membrane"/>
    <property type="evidence" value="ECO:0007669"/>
    <property type="project" value="InterPro"/>
</dbReference>
<keyword evidence="1 3" id="KW-0732">Signal</keyword>
<evidence type="ECO:0000256" key="1">
    <source>
        <dbReference type="ARBA" id="ARBA00022729"/>
    </source>
</evidence>
<dbReference type="Pfam" id="PF03767">
    <property type="entry name" value="Acid_phosphat_B"/>
    <property type="match status" value="1"/>
</dbReference>
<dbReference type="Gene3D" id="3.40.50.1000">
    <property type="entry name" value="HAD superfamily/HAD-like"/>
    <property type="match status" value="1"/>
</dbReference>
<dbReference type="OrthoDB" id="395856at2"/>
<evidence type="ECO:0000313" key="5">
    <source>
        <dbReference type="Proteomes" id="UP000323646"/>
    </source>
</evidence>
<sequence>MKFLSKKKSLLIAAAMGVSFLAAPLTPSYAAETPQSYTQQDLNDEMIMAVAWMQNSAEYRELCYQAYNVALDRVIKAVAHHKKGDKPLAIVLDADETVLDNSAFEAGLIGTGNSYSNATWKEWCDAGVARAMPGAAEYLQAVDKLGVDIFYASNRSLKDHYESSVRNFKKIGFPQADRKHMIFKTDASDKQARFDQVMKDYDVVVFMGDNAGDLPIGTYHKSQEERNALVDKYKDEFGKRFIAFPNPTYGDWESALKKDKGSYWALNNKEKSDVRRDSLRTWRPVKTAQDKENTKPGNEQK</sequence>
<dbReference type="NCBIfam" id="TIGR01533">
    <property type="entry name" value="lipo_e_P4"/>
    <property type="match status" value="1"/>
</dbReference>
<dbReference type="EMBL" id="VTOY01000012">
    <property type="protein sequence ID" value="TYZ20803.1"/>
    <property type="molecule type" value="Genomic_DNA"/>
</dbReference>
<dbReference type="RefSeq" id="WP_149172097.1">
    <property type="nucleotide sequence ID" value="NZ_VTOY01000012.1"/>
</dbReference>
<dbReference type="SUPFAM" id="SSF56784">
    <property type="entry name" value="HAD-like"/>
    <property type="match status" value="1"/>
</dbReference>
<evidence type="ECO:0000256" key="2">
    <source>
        <dbReference type="SAM" id="MobiDB-lite"/>
    </source>
</evidence>
<dbReference type="PANTHER" id="PTHR31284:SF10">
    <property type="entry name" value="ACID PHOSPHATASE-LIKE PROTEIN"/>
    <property type="match status" value="1"/>
</dbReference>
<dbReference type="AlphaFoldDB" id="A0A5D6VX21"/>
<feature type="signal peptide" evidence="3">
    <location>
        <begin position="1"/>
        <end position="30"/>
    </location>
</feature>
<comment type="caution">
    <text evidence="4">The sequence shown here is derived from an EMBL/GenBank/DDBJ whole genome shotgun (WGS) entry which is preliminary data.</text>
</comment>
<proteinExistence type="predicted"/>
<feature type="region of interest" description="Disordered" evidence="2">
    <location>
        <begin position="273"/>
        <end position="301"/>
    </location>
</feature>
<dbReference type="InterPro" id="IPR036412">
    <property type="entry name" value="HAD-like_sf"/>
</dbReference>
<keyword evidence="4" id="KW-0449">Lipoprotein</keyword>
<dbReference type="SFLD" id="SFLDS00003">
    <property type="entry name" value="Haloacid_Dehalogenase"/>
    <property type="match status" value="1"/>
</dbReference>
<feature type="chain" id="PRO_5023021545" evidence="3">
    <location>
        <begin position="31"/>
        <end position="301"/>
    </location>
</feature>
<reference evidence="4 5" key="1">
    <citation type="submission" date="2019-08" db="EMBL/GenBank/DDBJ databases">
        <title>Selenomonas sp. mPRGC5 and Selenomonas sp. mPRGC8 isolated from ruminal fluid of dairy goat (Capra hircus).</title>
        <authorList>
            <person name="Poothong S."/>
            <person name="Nuengjamnong C."/>
            <person name="Tanasupawat S."/>
        </authorList>
    </citation>
    <scope>NUCLEOTIDE SEQUENCE [LARGE SCALE GENOMIC DNA]</scope>
    <source>
        <strain evidence="5">mPRGC5</strain>
    </source>
</reference>
<feature type="compositionally biased region" description="Basic and acidic residues" evidence="2">
    <location>
        <begin position="288"/>
        <end position="301"/>
    </location>
</feature>
<keyword evidence="5" id="KW-1185">Reference proteome</keyword>
<dbReference type="PIRSF" id="PIRSF019271">
    <property type="entry name" value="Acid_Ptase_C"/>
    <property type="match status" value="1"/>
</dbReference>
<name>A0A5D6VX21_9FIRM</name>
<dbReference type="InterPro" id="IPR006423">
    <property type="entry name" value="Lipo_e_P4"/>
</dbReference>
<evidence type="ECO:0000313" key="4">
    <source>
        <dbReference type="EMBL" id="TYZ20803.1"/>
    </source>
</evidence>
<accession>A0A5D6VX21</accession>
<dbReference type="SFLD" id="SFLDG01125">
    <property type="entry name" value="C1.1:_Acid_Phosphatase_Like"/>
    <property type="match status" value="1"/>
</dbReference>
<evidence type="ECO:0000256" key="3">
    <source>
        <dbReference type="SAM" id="SignalP"/>
    </source>
</evidence>
<dbReference type="InterPro" id="IPR005519">
    <property type="entry name" value="Acid_phosphat_B-like"/>
</dbReference>
<gene>
    <name evidence="4" type="ORF">FZ040_11395</name>
</gene>
<protein>
    <submittedName>
        <fullName evidence="4">5'-nucleotidase, lipoprotein e(P4) family</fullName>
    </submittedName>
</protein>
<organism evidence="4 5">
    <name type="scientific">Selenomonas ruminis</name>
    <dbReference type="NCBI Taxonomy" id="2593411"/>
    <lineage>
        <taxon>Bacteria</taxon>
        <taxon>Bacillati</taxon>
        <taxon>Bacillota</taxon>
        <taxon>Negativicutes</taxon>
        <taxon>Selenomonadales</taxon>
        <taxon>Selenomonadaceae</taxon>
        <taxon>Selenomonas</taxon>
    </lineage>
</organism>